<evidence type="ECO:0000313" key="19">
    <source>
        <dbReference type="EMBL" id="CAL4122726.1"/>
    </source>
</evidence>
<dbReference type="FunFam" id="3.40.50.300:FF:001026">
    <property type="entry name" value="Phosphomevalonate kinase"/>
    <property type="match status" value="1"/>
</dbReference>
<keyword evidence="12" id="KW-0752">Steroid biosynthesis</keyword>
<evidence type="ECO:0000256" key="4">
    <source>
        <dbReference type="ARBA" id="ARBA00022490"/>
    </source>
</evidence>
<dbReference type="GO" id="GO:0006695">
    <property type="term" value="P:cholesterol biosynthetic process"/>
    <property type="evidence" value="ECO:0007669"/>
    <property type="project" value="UniProtKB-KW"/>
</dbReference>
<keyword evidence="7" id="KW-0808">Transferase</keyword>
<feature type="binding site" evidence="18">
    <location>
        <position position="173"/>
    </location>
    <ligand>
        <name>substrate</name>
    </ligand>
</feature>
<feature type="non-terminal residue" evidence="19">
    <location>
        <position position="199"/>
    </location>
</feature>
<feature type="binding site" evidence="18">
    <location>
        <position position="144"/>
    </location>
    <ligand>
        <name>ATP</name>
        <dbReference type="ChEBI" id="CHEBI:30616"/>
    </ligand>
</feature>
<evidence type="ECO:0000256" key="5">
    <source>
        <dbReference type="ARBA" id="ARBA00022516"/>
    </source>
</evidence>
<keyword evidence="6" id="KW-0153">Cholesterol metabolism</keyword>
<protein>
    <recommendedName>
        <fullName evidence="17">Phosphomevalonate kinase</fullName>
        <ecNumber evidence="3">2.7.4.2</ecNumber>
    </recommendedName>
</protein>
<dbReference type="Proteomes" id="UP001497623">
    <property type="component" value="Unassembled WGS sequence"/>
</dbReference>
<evidence type="ECO:0000256" key="3">
    <source>
        <dbReference type="ARBA" id="ARBA00012958"/>
    </source>
</evidence>
<comment type="subcellular location">
    <subcellularLocation>
        <location evidence="1">Cytoplasm</location>
        <location evidence="1">Cytosol</location>
    </subcellularLocation>
</comment>
<keyword evidence="10" id="KW-0152">Cholesterol biosynthesis</keyword>
<proteinExistence type="predicted"/>
<reference evidence="19 20" key="1">
    <citation type="submission" date="2024-05" db="EMBL/GenBank/DDBJ databases">
        <authorList>
            <person name="Wallberg A."/>
        </authorList>
    </citation>
    <scope>NUCLEOTIDE SEQUENCE [LARGE SCALE GENOMIC DNA]</scope>
</reference>
<comment type="pathway">
    <text evidence="2">Isoprenoid biosynthesis; isopentenyl diphosphate biosynthesis via mevalonate pathway; isopentenyl diphosphate from (R)-mevalonate: step 2/3.</text>
</comment>
<accession>A0AAV2RFG8</accession>
<dbReference type="EMBL" id="CAXKWB010020675">
    <property type="protein sequence ID" value="CAL4122726.1"/>
    <property type="molecule type" value="Genomic_DNA"/>
</dbReference>
<dbReference type="PIRSF" id="PIRSF036639">
    <property type="entry name" value="PMK_anim"/>
    <property type="match status" value="1"/>
</dbReference>
<evidence type="ECO:0000256" key="12">
    <source>
        <dbReference type="ARBA" id="ARBA00022955"/>
    </source>
</evidence>
<keyword evidence="16" id="KW-0753">Steroid metabolism</keyword>
<dbReference type="GO" id="GO:0019287">
    <property type="term" value="P:isopentenyl diphosphate biosynthetic process, mevalonate pathway"/>
    <property type="evidence" value="ECO:0007669"/>
    <property type="project" value="TreeGrafter"/>
</dbReference>
<evidence type="ECO:0000256" key="2">
    <source>
        <dbReference type="ARBA" id="ARBA00005017"/>
    </source>
</evidence>
<dbReference type="Pfam" id="PF04275">
    <property type="entry name" value="P-mevalo_kinase"/>
    <property type="match status" value="1"/>
</dbReference>
<evidence type="ECO:0000256" key="16">
    <source>
        <dbReference type="ARBA" id="ARBA00023221"/>
    </source>
</evidence>
<dbReference type="AlphaFoldDB" id="A0AAV2RFG8"/>
<dbReference type="GO" id="GO:0004631">
    <property type="term" value="F:phosphomevalonate kinase activity"/>
    <property type="evidence" value="ECO:0007669"/>
    <property type="project" value="UniProtKB-EC"/>
</dbReference>
<keyword evidence="5" id="KW-0444">Lipid biosynthesis</keyword>
<evidence type="ECO:0000256" key="8">
    <source>
        <dbReference type="ARBA" id="ARBA00022741"/>
    </source>
</evidence>
<name>A0AAV2RFG8_MEGNR</name>
<gene>
    <name evidence="19" type="ORF">MNOR_LOCUS23448</name>
</gene>
<feature type="binding site" evidence="18">
    <location>
        <begin position="16"/>
        <end position="22"/>
    </location>
    <ligand>
        <name>ATP</name>
        <dbReference type="ChEBI" id="CHEBI:30616"/>
    </ligand>
</feature>
<organism evidence="19 20">
    <name type="scientific">Meganyctiphanes norvegica</name>
    <name type="common">Northern krill</name>
    <name type="synonym">Thysanopoda norvegica</name>
    <dbReference type="NCBI Taxonomy" id="48144"/>
    <lineage>
        <taxon>Eukaryota</taxon>
        <taxon>Metazoa</taxon>
        <taxon>Ecdysozoa</taxon>
        <taxon>Arthropoda</taxon>
        <taxon>Crustacea</taxon>
        <taxon>Multicrustacea</taxon>
        <taxon>Malacostraca</taxon>
        <taxon>Eumalacostraca</taxon>
        <taxon>Eucarida</taxon>
        <taxon>Euphausiacea</taxon>
        <taxon>Euphausiidae</taxon>
        <taxon>Meganyctiphanes</taxon>
    </lineage>
</organism>
<dbReference type="GO" id="GO:0005829">
    <property type="term" value="C:cytosol"/>
    <property type="evidence" value="ECO:0007669"/>
    <property type="project" value="UniProtKB-SubCell"/>
</dbReference>
<evidence type="ECO:0000256" key="1">
    <source>
        <dbReference type="ARBA" id="ARBA00004514"/>
    </source>
</evidence>
<evidence type="ECO:0000256" key="9">
    <source>
        <dbReference type="ARBA" id="ARBA00022777"/>
    </source>
</evidence>
<keyword evidence="8 18" id="KW-0547">Nucleotide-binding</keyword>
<keyword evidence="13" id="KW-0756">Sterol biosynthesis</keyword>
<keyword evidence="14" id="KW-0443">Lipid metabolism</keyword>
<evidence type="ECO:0000256" key="17">
    <source>
        <dbReference type="ARBA" id="ARBA00034549"/>
    </source>
</evidence>
<evidence type="ECO:0000256" key="15">
    <source>
        <dbReference type="ARBA" id="ARBA00023166"/>
    </source>
</evidence>
<evidence type="ECO:0000256" key="14">
    <source>
        <dbReference type="ARBA" id="ARBA00023098"/>
    </source>
</evidence>
<dbReference type="GO" id="GO:0005524">
    <property type="term" value="F:ATP binding"/>
    <property type="evidence" value="ECO:0007669"/>
    <property type="project" value="UniProtKB-KW"/>
</dbReference>
<dbReference type="PANTHER" id="PTHR13101">
    <property type="entry name" value="PHOSPHOMEVALONATE KINASE"/>
    <property type="match status" value="1"/>
</dbReference>
<dbReference type="EC" id="2.7.4.2" evidence="3"/>
<evidence type="ECO:0000256" key="10">
    <source>
        <dbReference type="ARBA" id="ARBA00022778"/>
    </source>
</evidence>
<evidence type="ECO:0000256" key="13">
    <source>
        <dbReference type="ARBA" id="ARBA00023011"/>
    </source>
</evidence>
<dbReference type="PANTHER" id="PTHR13101:SF1">
    <property type="entry name" value="PHOSPHOMEVALONATE KINASE"/>
    <property type="match status" value="1"/>
</dbReference>
<keyword evidence="20" id="KW-1185">Reference proteome</keyword>
<keyword evidence="9" id="KW-0418">Kinase</keyword>
<dbReference type="NCBIfam" id="TIGR01223">
    <property type="entry name" value="Pmev_kin_anim"/>
    <property type="match status" value="1"/>
</dbReference>
<evidence type="ECO:0000313" key="20">
    <source>
        <dbReference type="Proteomes" id="UP001497623"/>
    </source>
</evidence>
<keyword evidence="11 18" id="KW-0067">ATP-binding</keyword>
<evidence type="ECO:0000256" key="18">
    <source>
        <dbReference type="PIRSR" id="PIRSR036639-1"/>
    </source>
</evidence>
<comment type="caution">
    <text evidence="19">The sequence shown here is derived from an EMBL/GenBank/DDBJ whole genome shotgun (WGS) entry which is preliminary data.</text>
</comment>
<evidence type="ECO:0000256" key="7">
    <source>
        <dbReference type="ARBA" id="ARBA00022679"/>
    </source>
</evidence>
<sequence length="199" mass="22939">MILHAGPLLILLFSGKRKSGKDYITDLLHNRLRNSGQCVTIRISGPIKKQYAADHNLDYEKLLTASDYKEQHRLPMITWSEAKRAQDAGYFIRAAIEMYNGESYPIWIVSDMRRRSDLKWFKDNFNKAVYTIRITATEQARRQRGWIFTHGVDDAASECDLDNVTDWDQTVDNSTSGDEAINQFLDTLSKFAQHKIAFS</sequence>
<dbReference type="InterPro" id="IPR027417">
    <property type="entry name" value="P-loop_NTPase"/>
</dbReference>
<evidence type="ECO:0000256" key="6">
    <source>
        <dbReference type="ARBA" id="ARBA00022548"/>
    </source>
</evidence>
<keyword evidence="4" id="KW-0963">Cytoplasm</keyword>
<keyword evidence="15" id="KW-1207">Sterol metabolism</keyword>
<evidence type="ECO:0000256" key="11">
    <source>
        <dbReference type="ARBA" id="ARBA00022840"/>
    </source>
</evidence>
<dbReference type="Gene3D" id="3.40.50.300">
    <property type="entry name" value="P-loop containing nucleotide triphosphate hydrolases"/>
    <property type="match status" value="1"/>
</dbReference>
<dbReference type="InterPro" id="IPR005919">
    <property type="entry name" value="Pmev_kin_anim"/>
</dbReference>